<dbReference type="PRINTS" id="PR00689">
    <property type="entry name" value="ACOABINDINGP"/>
</dbReference>
<dbReference type="InterPro" id="IPR014352">
    <property type="entry name" value="FERM/acyl-CoA-bd_prot_sf"/>
</dbReference>
<dbReference type="InParanoid" id="W4KPS2"/>
<dbReference type="InterPro" id="IPR036770">
    <property type="entry name" value="Ankyrin_rpt-contain_sf"/>
</dbReference>
<dbReference type="AlphaFoldDB" id="W4KPS2"/>
<dbReference type="InterPro" id="IPR002110">
    <property type="entry name" value="Ankyrin_rpt"/>
</dbReference>
<dbReference type="PROSITE" id="PS50088">
    <property type="entry name" value="ANK_REPEAT"/>
    <property type="match status" value="1"/>
</dbReference>
<evidence type="ECO:0000256" key="1">
    <source>
        <dbReference type="ARBA" id="ARBA00022737"/>
    </source>
</evidence>
<evidence type="ECO:0000313" key="7">
    <source>
        <dbReference type="EMBL" id="ETW87385.1"/>
    </source>
</evidence>
<dbReference type="PANTHER" id="PTHR24119">
    <property type="entry name" value="ACYL-COA-BINDING DOMAIN-CONTAINING PROTEIN 6"/>
    <property type="match status" value="1"/>
</dbReference>
<name>W4KPS2_HETIT</name>
<accession>W4KPS2</accession>
<organism evidence="7 8">
    <name type="scientific">Heterobasidion irregulare (strain TC 32-1)</name>
    <dbReference type="NCBI Taxonomy" id="747525"/>
    <lineage>
        <taxon>Eukaryota</taxon>
        <taxon>Fungi</taxon>
        <taxon>Dikarya</taxon>
        <taxon>Basidiomycota</taxon>
        <taxon>Agaricomycotina</taxon>
        <taxon>Agaricomycetes</taxon>
        <taxon>Russulales</taxon>
        <taxon>Bondarzewiaceae</taxon>
        <taxon>Heterobasidion</taxon>
        <taxon>Heterobasidion annosum species complex</taxon>
    </lineage>
</organism>
<dbReference type="InterPro" id="IPR035984">
    <property type="entry name" value="Acyl-CoA-binding_sf"/>
</dbReference>
<dbReference type="eggNOG" id="KOG0817">
    <property type="taxonomic scope" value="Eukaryota"/>
</dbReference>
<evidence type="ECO:0000256" key="4">
    <source>
        <dbReference type="PROSITE-ProRule" id="PRU00023"/>
    </source>
</evidence>
<evidence type="ECO:0000256" key="5">
    <source>
        <dbReference type="SAM" id="MobiDB-lite"/>
    </source>
</evidence>
<keyword evidence="3" id="KW-0446">Lipid-binding</keyword>
<dbReference type="RefSeq" id="XP_009541293.1">
    <property type="nucleotide sequence ID" value="XM_009542998.1"/>
</dbReference>
<dbReference type="EMBL" id="KI925454">
    <property type="protein sequence ID" value="ETW87385.1"/>
    <property type="molecule type" value="Genomic_DNA"/>
</dbReference>
<dbReference type="PROSITE" id="PS51228">
    <property type="entry name" value="ACB_2"/>
    <property type="match status" value="1"/>
</dbReference>
<dbReference type="Pfam" id="PF00887">
    <property type="entry name" value="ACBP"/>
    <property type="match status" value="1"/>
</dbReference>
<dbReference type="KEGG" id="hir:HETIRDRAFT_305962"/>
<keyword evidence="1" id="KW-0677">Repeat</keyword>
<dbReference type="Proteomes" id="UP000030671">
    <property type="component" value="Unassembled WGS sequence"/>
</dbReference>
<evidence type="ECO:0000259" key="6">
    <source>
        <dbReference type="PROSITE" id="PS51228"/>
    </source>
</evidence>
<feature type="repeat" description="ANK" evidence="4">
    <location>
        <begin position="176"/>
        <end position="208"/>
    </location>
</feature>
<dbReference type="GO" id="GO:0000062">
    <property type="term" value="F:fatty-acyl-CoA binding"/>
    <property type="evidence" value="ECO:0007669"/>
    <property type="project" value="InterPro"/>
</dbReference>
<evidence type="ECO:0000256" key="2">
    <source>
        <dbReference type="ARBA" id="ARBA00023043"/>
    </source>
</evidence>
<gene>
    <name evidence="7" type="ORF">HETIRDRAFT_305962</name>
</gene>
<dbReference type="STRING" id="747525.W4KPS2"/>
<dbReference type="PROSITE" id="PS50297">
    <property type="entry name" value="ANK_REP_REGION"/>
    <property type="match status" value="1"/>
</dbReference>
<feature type="region of interest" description="Disordered" evidence="5">
    <location>
        <begin position="95"/>
        <end position="129"/>
    </location>
</feature>
<reference evidence="7 8" key="1">
    <citation type="journal article" date="2012" name="New Phytol.">
        <title>Insight into trade-off between wood decay and parasitism from the genome of a fungal forest pathogen.</title>
        <authorList>
            <person name="Olson A."/>
            <person name="Aerts A."/>
            <person name="Asiegbu F."/>
            <person name="Belbahri L."/>
            <person name="Bouzid O."/>
            <person name="Broberg A."/>
            <person name="Canback B."/>
            <person name="Coutinho P.M."/>
            <person name="Cullen D."/>
            <person name="Dalman K."/>
            <person name="Deflorio G."/>
            <person name="van Diepen L.T."/>
            <person name="Dunand C."/>
            <person name="Duplessis S."/>
            <person name="Durling M."/>
            <person name="Gonthier P."/>
            <person name="Grimwood J."/>
            <person name="Fossdal C.G."/>
            <person name="Hansson D."/>
            <person name="Henrissat B."/>
            <person name="Hietala A."/>
            <person name="Himmelstrand K."/>
            <person name="Hoffmeister D."/>
            <person name="Hogberg N."/>
            <person name="James T.Y."/>
            <person name="Karlsson M."/>
            <person name="Kohler A."/>
            <person name="Kues U."/>
            <person name="Lee Y.H."/>
            <person name="Lin Y.C."/>
            <person name="Lind M."/>
            <person name="Lindquist E."/>
            <person name="Lombard V."/>
            <person name="Lucas S."/>
            <person name="Lunden K."/>
            <person name="Morin E."/>
            <person name="Murat C."/>
            <person name="Park J."/>
            <person name="Raffaello T."/>
            <person name="Rouze P."/>
            <person name="Salamov A."/>
            <person name="Schmutz J."/>
            <person name="Solheim H."/>
            <person name="Stahlberg J."/>
            <person name="Velez H."/>
            <person name="de Vries R.P."/>
            <person name="Wiebenga A."/>
            <person name="Woodward S."/>
            <person name="Yakovlev I."/>
            <person name="Garbelotto M."/>
            <person name="Martin F."/>
            <person name="Grigoriev I.V."/>
            <person name="Stenlid J."/>
        </authorList>
    </citation>
    <scope>NUCLEOTIDE SEQUENCE [LARGE SCALE GENOMIC DNA]</scope>
    <source>
        <strain evidence="7 8">TC 32-1</strain>
    </source>
</reference>
<evidence type="ECO:0000313" key="8">
    <source>
        <dbReference type="Proteomes" id="UP000030671"/>
    </source>
</evidence>
<keyword evidence="8" id="KW-1185">Reference proteome</keyword>
<dbReference type="Gene3D" id="1.25.40.20">
    <property type="entry name" value="Ankyrin repeat-containing domain"/>
    <property type="match status" value="1"/>
</dbReference>
<dbReference type="HOGENOM" id="CLU_050309_3_0_1"/>
<dbReference type="OrthoDB" id="341259at2759"/>
<keyword evidence="2 4" id="KW-0040">ANK repeat</keyword>
<proteinExistence type="predicted"/>
<dbReference type="InterPro" id="IPR000582">
    <property type="entry name" value="Acyl-CoA-binding_protein"/>
</dbReference>
<dbReference type="SMART" id="SM00248">
    <property type="entry name" value="ANK"/>
    <property type="match status" value="1"/>
</dbReference>
<dbReference type="SUPFAM" id="SSF48403">
    <property type="entry name" value="Ankyrin repeat"/>
    <property type="match status" value="1"/>
</dbReference>
<sequence length="233" mass="25018">MFSYTPSPAFQTAASYLSNAPALSQVSNTVKLELYGLFKLITVSPSPNTSRPSFFDMTGRAKWDAWVQASRDYDGRLDDAEKRYLDIASSLGWKKTESGESEGAPSAEQESRTSESGRPGGSGSGMGVSVSIIAPPALDKNEEGTVHGFAVQNDAQALSEFLEHNSNADLNAKDEFGYTPLHLACDRGNLPIVELLLAKGVDTNIKDPDDFEAVELARIAGHDDIVATLERGS</sequence>
<dbReference type="GeneID" id="20669362"/>
<dbReference type="Gene3D" id="1.20.80.10">
    <property type="match status" value="1"/>
</dbReference>
<dbReference type="Pfam" id="PF13857">
    <property type="entry name" value="Ank_5"/>
    <property type="match status" value="1"/>
</dbReference>
<evidence type="ECO:0000256" key="3">
    <source>
        <dbReference type="ARBA" id="ARBA00023121"/>
    </source>
</evidence>
<protein>
    <recommendedName>
        <fullName evidence="6">ACB domain-containing protein</fullName>
    </recommendedName>
</protein>
<feature type="domain" description="ACB" evidence="6">
    <location>
        <begin position="6"/>
        <end position="97"/>
    </location>
</feature>
<dbReference type="SUPFAM" id="SSF47027">
    <property type="entry name" value="Acyl-CoA binding protein"/>
    <property type="match status" value="1"/>
</dbReference>
<dbReference type="PANTHER" id="PTHR24119:SF0">
    <property type="entry name" value="ACYL-COA-BINDING DOMAIN-CONTAINING PROTEIN 6"/>
    <property type="match status" value="1"/>
</dbReference>